<evidence type="ECO:0000259" key="1">
    <source>
        <dbReference type="Pfam" id="PF13490"/>
    </source>
</evidence>
<evidence type="ECO:0000313" key="3">
    <source>
        <dbReference type="Proteomes" id="UP000218102"/>
    </source>
</evidence>
<protein>
    <recommendedName>
        <fullName evidence="1">Putative zinc-finger domain-containing protein</fullName>
    </recommendedName>
</protein>
<dbReference type="InterPro" id="IPR041916">
    <property type="entry name" value="Anti_sigma_zinc_sf"/>
</dbReference>
<dbReference type="AlphaFoldDB" id="A0A2A3M0Y1"/>
<proteinExistence type="predicted"/>
<feature type="domain" description="Putative zinc-finger" evidence="1">
    <location>
        <begin position="10"/>
        <end position="37"/>
    </location>
</feature>
<sequence>MTEHLDMAILSAYLDNELDAAAQRHAAAHLAGCPQCRATLAELDGLGQGLRALACPELPAELQARLQRPFAPPPVRSWWARHWAQGIGAAASVLLGLLLGYALPGQPPGSSPSHDLLAVLGSTPPGALCARPEFCYLKVNLK</sequence>
<gene>
    <name evidence="2" type="ORF">CMV24_20915</name>
</gene>
<reference evidence="2 3" key="1">
    <citation type="submission" date="2017-09" db="EMBL/GenBank/DDBJ databases">
        <authorList>
            <person name="Ehlers B."/>
            <person name="Leendertz F.H."/>
        </authorList>
    </citation>
    <scope>NUCLEOTIDE SEQUENCE [LARGE SCALE GENOMIC DNA]</scope>
    <source>
        <strain evidence="2 3">DJ-1</strain>
    </source>
</reference>
<dbReference type="Proteomes" id="UP000218102">
    <property type="component" value="Unassembled WGS sequence"/>
</dbReference>
<dbReference type="Gene3D" id="1.10.10.1320">
    <property type="entry name" value="Anti-sigma factor, zinc-finger domain"/>
    <property type="match status" value="1"/>
</dbReference>
<dbReference type="RefSeq" id="WP_003302068.1">
    <property type="nucleotide sequence ID" value="NZ_NTME01000024.1"/>
</dbReference>
<dbReference type="InterPro" id="IPR027383">
    <property type="entry name" value="Znf_put"/>
</dbReference>
<evidence type="ECO:0000313" key="2">
    <source>
        <dbReference type="EMBL" id="PBJ93728.1"/>
    </source>
</evidence>
<comment type="caution">
    <text evidence="2">The sequence shown here is derived from an EMBL/GenBank/DDBJ whole genome shotgun (WGS) entry which is preliminary data.</text>
</comment>
<accession>A0A2A3M0Y1</accession>
<name>A0A2A3M0Y1_PSEDL</name>
<organism evidence="2 3">
    <name type="scientific">Pseudomonas plecoglossicida</name>
    <dbReference type="NCBI Taxonomy" id="70775"/>
    <lineage>
        <taxon>Bacteria</taxon>
        <taxon>Pseudomonadati</taxon>
        <taxon>Pseudomonadota</taxon>
        <taxon>Gammaproteobacteria</taxon>
        <taxon>Pseudomonadales</taxon>
        <taxon>Pseudomonadaceae</taxon>
        <taxon>Pseudomonas</taxon>
    </lineage>
</organism>
<dbReference type="Pfam" id="PF13490">
    <property type="entry name" value="zf-HC2"/>
    <property type="match status" value="1"/>
</dbReference>
<dbReference type="EMBL" id="NTME01000024">
    <property type="protein sequence ID" value="PBJ93728.1"/>
    <property type="molecule type" value="Genomic_DNA"/>
</dbReference>